<protein>
    <submittedName>
        <fullName evidence="3">DUF2807 domain-containing protein</fullName>
    </submittedName>
</protein>
<evidence type="ECO:0000313" key="3">
    <source>
        <dbReference type="EMBL" id="MCR9015330.1"/>
    </source>
</evidence>
<dbReference type="InterPro" id="IPR021255">
    <property type="entry name" value="DUF2807"/>
</dbReference>
<sequence length="242" mass="25362">METNSYSIAMKNSKSIILAFSLFFIAISVLAQQTETRTPGNFTKIYSGGSWDVIVQTGNKDEVRLESSNISLDKVITEVENNTLKISLEKGNYRNIGLTVYVTVREVEGLKSTGSGSIKMQSDISVGSLSLGNTGSGSVILKNVNADNLSVGLTGSGIVSIAGGTVGMLSVSQTGSGDFKGSELVAEEASINKTGSGQSYIGMVENLNVKSTGSGNVYYSGNPERTNISSTGSARVIKKSDQ</sequence>
<dbReference type="EMBL" id="JANSUY010000005">
    <property type="protein sequence ID" value="MCR9015330.1"/>
    <property type="molecule type" value="Genomic_DNA"/>
</dbReference>
<feature type="chain" id="PRO_5040827188" evidence="1">
    <location>
        <begin position="32"/>
        <end position="242"/>
    </location>
</feature>
<name>A0A9X2P7V5_9BACT</name>
<dbReference type="Gene3D" id="2.160.20.120">
    <property type="match status" value="1"/>
</dbReference>
<dbReference type="Pfam" id="PF10988">
    <property type="entry name" value="DUF2807"/>
    <property type="match status" value="1"/>
</dbReference>
<evidence type="ECO:0000313" key="4">
    <source>
        <dbReference type="Proteomes" id="UP001142175"/>
    </source>
</evidence>
<dbReference type="RefSeq" id="WP_258423187.1">
    <property type="nucleotide sequence ID" value="NZ_JANSUY010000005.1"/>
</dbReference>
<feature type="domain" description="Putative auto-transporter adhesin head GIN" evidence="2">
    <location>
        <begin position="41"/>
        <end position="223"/>
    </location>
</feature>
<dbReference type="PANTHER" id="PTHR39200:SF1">
    <property type="entry name" value="AUTO-TRANSPORTER ADHESIN HEAD GIN DOMAIN-CONTAINING PROTEIN-RELATED"/>
    <property type="match status" value="1"/>
</dbReference>
<comment type="caution">
    <text evidence="3">The sequence shown here is derived from an EMBL/GenBank/DDBJ whole genome shotgun (WGS) entry which is preliminary data.</text>
</comment>
<gene>
    <name evidence="3" type="ORF">NU887_09810</name>
</gene>
<proteinExistence type="predicted"/>
<keyword evidence="1" id="KW-0732">Signal</keyword>
<dbReference type="AlphaFoldDB" id="A0A9X2P7V5"/>
<reference evidence="3" key="1">
    <citation type="submission" date="2022-08" db="EMBL/GenBank/DDBJ databases">
        <authorList>
            <person name="Zhang D."/>
        </authorList>
    </citation>
    <scope>NUCLEOTIDE SEQUENCE</scope>
    <source>
        <strain evidence="3">XJ19-11</strain>
    </source>
</reference>
<evidence type="ECO:0000259" key="2">
    <source>
        <dbReference type="Pfam" id="PF10988"/>
    </source>
</evidence>
<organism evidence="3 4">
    <name type="scientific">Aquiflexum gelatinilyticum</name>
    <dbReference type="NCBI Taxonomy" id="2961943"/>
    <lineage>
        <taxon>Bacteria</taxon>
        <taxon>Pseudomonadati</taxon>
        <taxon>Bacteroidota</taxon>
        <taxon>Cytophagia</taxon>
        <taxon>Cytophagales</taxon>
        <taxon>Cyclobacteriaceae</taxon>
        <taxon>Aquiflexum</taxon>
    </lineage>
</organism>
<dbReference type="Proteomes" id="UP001142175">
    <property type="component" value="Unassembled WGS sequence"/>
</dbReference>
<accession>A0A9X2P7V5</accession>
<keyword evidence="4" id="KW-1185">Reference proteome</keyword>
<feature type="signal peptide" evidence="1">
    <location>
        <begin position="1"/>
        <end position="31"/>
    </location>
</feature>
<dbReference type="PANTHER" id="PTHR39200">
    <property type="entry name" value="HYPOTHETICAL EXPORTED PROTEIN"/>
    <property type="match status" value="1"/>
</dbReference>
<evidence type="ECO:0000256" key="1">
    <source>
        <dbReference type="SAM" id="SignalP"/>
    </source>
</evidence>